<name>A0A8J3WLG9_9ACTN</name>
<evidence type="ECO:0000313" key="1">
    <source>
        <dbReference type="EMBL" id="GIH95284.1"/>
    </source>
</evidence>
<comment type="caution">
    <text evidence="1">The sequence shown here is derived from an EMBL/GenBank/DDBJ whole genome shotgun (WGS) entry which is preliminary data.</text>
</comment>
<dbReference type="EMBL" id="BOOJ01000052">
    <property type="protein sequence ID" value="GIH95284.1"/>
    <property type="molecule type" value="Genomic_DNA"/>
</dbReference>
<dbReference type="RefSeq" id="WP_204067384.1">
    <property type="nucleotide sequence ID" value="NZ_BOOJ01000052.1"/>
</dbReference>
<proteinExistence type="predicted"/>
<evidence type="ECO:0000313" key="2">
    <source>
        <dbReference type="Proteomes" id="UP000619788"/>
    </source>
</evidence>
<accession>A0A8J3WLG9</accession>
<keyword evidence="2" id="KW-1185">Reference proteome</keyword>
<protein>
    <submittedName>
        <fullName evidence="1">Uncharacterized protein</fullName>
    </submittedName>
</protein>
<gene>
    <name evidence="1" type="ORF">Psi01_59140</name>
</gene>
<sequence length="99" mass="10781">MARRPVSVRLWERLRAMGLSDRCGVALRPLRAPLSARRAGAWSWTAVDADGIPLPLGSHWPMATILAAPRLVVDVDDRTGDTSIDIELKERAHGSATTV</sequence>
<dbReference type="AlphaFoldDB" id="A0A8J3WLG9"/>
<reference evidence="1 2" key="1">
    <citation type="submission" date="2021-01" db="EMBL/GenBank/DDBJ databases">
        <title>Whole genome shotgun sequence of Planobispora siamensis NBRC 107568.</title>
        <authorList>
            <person name="Komaki H."/>
            <person name="Tamura T."/>
        </authorList>
    </citation>
    <scope>NUCLEOTIDE SEQUENCE [LARGE SCALE GENOMIC DNA]</scope>
    <source>
        <strain evidence="1 2">NBRC 107568</strain>
    </source>
</reference>
<dbReference type="Proteomes" id="UP000619788">
    <property type="component" value="Unassembled WGS sequence"/>
</dbReference>
<organism evidence="1 2">
    <name type="scientific">Planobispora siamensis</name>
    <dbReference type="NCBI Taxonomy" id="936338"/>
    <lineage>
        <taxon>Bacteria</taxon>
        <taxon>Bacillati</taxon>
        <taxon>Actinomycetota</taxon>
        <taxon>Actinomycetes</taxon>
        <taxon>Streptosporangiales</taxon>
        <taxon>Streptosporangiaceae</taxon>
        <taxon>Planobispora</taxon>
    </lineage>
</organism>